<feature type="domain" description="C2H2-type" evidence="10">
    <location>
        <begin position="653"/>
        <end position="676"/>
    </location>
</feature>
<dbReference type="SUPFAM" id="SSF57667">
    <property type="entry name" value="beta-beta-alpha zinc fingers"/>
    <property type="match status" value="5"/>
</dbReference>
<feature type="compositionally biased region" description="Basic and acidic residues" evidence="9">
    <location>
        <begin position="635"/>
        <end position="644"/>
    </location>
</feature>
<evidence type="ECO:0000256" key="2">
    <source>
        <dbReference type="ARBA" id="ARBA00022723"/>
    </source>
</evidence>
<dbReference type="InterPro" id="IPR036236">
    <property type="entry name" value="Znf_C2H2_sf"/>
</dbReference>
<dbReference type="Gene3D" id="3.30.160.60">
    <property type="entry name" value="Classic Zinc Finger"/>
    <property type="match status" value="7"/>
</dbReference>
<keyword evidence="5" id="KW-0805">Transcription regulation</keyword>
<dbReference type="AlphaFoldDB" id="A0A6H5IRV8"/>
<feature type="domain" description="C2H2-type" evidence="10">
    <location>
        <begin position="707"/>
        <end position="735"/>
    </location>
</feature>
<feature type="domain" description="C2H2-type" evidence="10">
    <location>
        <begin position="463"/>
        <end position="486"/>
    </location>
</feature>
<dbReference type="InterPro" id="IPR013087">
    <property type="entry name" value="Znf_C2H2_type"/>
</dbReference>
<feature type="domain" description="C2H2-type" evidence="10">
    <location>
        <begin position="681"/>
        <end position="709"/>
    </location>
</feature>
<feature type="region of interest" description="Disordered" evidence="9">
    <location>
        <begin position="599"/>
        <end position="644"/>
    </location>
</feature>
<keyword evidence="6" id="KW-0804">Transcription</keyword>
<dbReference type="Pfam" id="PF13912">
    <property type="entry name" value="zf-C2H2_6"/>
    <property type="match status" value="1"/>
</dbReference>
<dbReference type="PANTHER" id="PTHR24399">
    <property type="entry name" value="ZINC FINGER AND BTB DOMAIN-CONTAINING"/>
    <property type="match status" value="1"/>
</dbReference>
<dbReference type="Pfam" id="PF00096">
    <property type="entry name" value="zf-C2H2"/>
    <property type="match status" value="6"/>
</dbReference>
<dbReference type="OrthoDB" id="6077919at2759"/>
<dbReference type="PROSITE" id="PS50157">
    <property type="entry name" value="ZINC_FINGER_C2H2_2"/>
    <property type="match status" value="11"/>
</dbReference>
<dbReference type="SMART" id="SM00355">
    <property type="entry name" value="ZnF_C2H2"/>
    <property type="match status" value="11"/>
</dbReference>
<evidence type="ECO:0000256" key="4">
    <source>
        <dbReference type="ARBA" id="ARBA00022833"/>
    </source>
</evidence>
<accession>A0A6H5IRV8</accession>
<evidence type="ECO:0000256" key="1">
    <source>
        <dbReference type="ARBA" id="ARBA00004123"/>
    </source>
</evidence>
<evidence type="ECO:0000256" key="3">
    <source>
        <dbReference type="ARBA" id="ARBA00022737"/>
    </source>
</evidence>
<dbReference type="GO" id="GO:0008270">
    <property type="term" value="F:zinc ion binding"/>
    <property type="evidence" value="ECO:0007669"/>
    <property type="project" value="UniProtKB-KW"/>
</dbReference>
<keyword evidence="3" id="KW-0677">Repeat</keyword>
<keyword evidence="2" id="KW-0479">Metal-binding</keyword>
<name>A0A6H5IRV8_9HYME</name>
<proteinExistence type="predicted"/>
<organism evidence="11 12">
    <name type="scientific">Trichogramma brassicae</name>
    <dbReference type="NCBI Taxonomy" id="86971"/>
    <lineage>
        <taxon>Eukaryota</taxon>
        <taxon>Metazoa</taxon>
        <taxon>Ecdysozoa</taxon>
        <taxon>Arthropoda</taxon>
        <taxon>Hexapoda</taxon>
        <taxon>Insecta</taxon>
        <taxon>Pterygota</taxon>
        <taxon>Neoptera</taxon>
        <taxon>Endopterygota</taxon>
        <taxon>Hymenoptera</taxon>
        <taxon>Apocrita</taxon>
        <taxon>Proctotrupomorpha</taxon>
        <taxon>Chalcidoidea</taxon>
        <taxon>Trichogrammatidae</taxon>
        <taxon>Trichogramma</taxon>
    </lineage>
</organism>
<sequence>MLGAKTVPRGSLFTVIFILKLRHRARDEEVLRDASMNISEVTCRGSRGDVFFIYPVSKKKLGIPHVKNKNRRFKYSPTVNSRDESRDNKLRLTATAAAAAAAIDPSSPSALERQTQLVAAATLRNSVKQEFQLTRGSRERQRRGSSPPPDARRQRERDQQWILEQSEVAEENLRMRYVPHDVSQQGDHRRSHQLGAQSGRQQFLRHVLQALLQVLHVQVLQPRHKCMPLQTRRKSRGACLSFSSLFFIAKDHLRVLCAPYRSFFSIYFCTEREHELTTTPYEGTKSASTYYHANPLLPRWPRRCTCFWASSCSRLVVILLSLSLSFSLLHLRVGACGLVKHVNAEHNGVRHACNVCGKKYKFKSSLQFHIDSMHRKNAFVCDTCGKEFPQKVNLKIHVNAEHNGVRHACNVCGKKYKFKSGLKFHIDSMHRKIALACDICGKEFSQKGNLKIHVNAEHNCVKHSCDLCGKKYKYKRSLKFHTDSFHRKIAYACNICEKTYTSKQMLRLHKDSTHRKIRYACDICGKKFKQKATIGDHIKAAHADITRDSQKQTSKFESKLKVRTDSSVHNGVTQSSCNICGKTFARKAQLRIHTKTAHNGVKPAPKIGKSNRKMSNDAARNGIADKRQVRAKRITSRDTRKNRTDAIRKAVGHSCDVCGKTFGQQSSLRIHIDSAHNDVGHSCDVCGEKFMRKATLKRHVETAHEGHTCGTCGKTFKLRIQLLTHNRAKHVRDTAGKSFLNKSNPKSHVDTALPVSSPTRVRNPRQLSILQIERIFAEYAAAALRVQPRLSLYADDKPRRRLDKYAKVPGQVRNT</sequence>
<evidence type="ECO:0000256" key="9">
    <source>
        <dbReference type="SAM" id="MobiDB-lite"/>
    </source>
</evidence>
<protein>
    <recommendedName>
        <fullName evidence="10">C2H2-type domain-containing protein</fullName>
    </recommendedName>
</protein>
<dbReference type="GO" id="GO:0005654">
    <property type="term" value="C:nucleoplasm"/>
    <property type="evidence" value="ECO:0007669"/>
    <property type="project" value="TreeGrafter"/>
</dbReference>
<evidence type="ECO:0000256" key="5">
    <source>
        <dbReference type="ARBA" id="ARBA00023015"/>
    </source>
</evidence>
<feature type="domain" description="C2H2-type" evidence="10">
    <location>
        <begin position="435"/>
        <end position="463"/>
    </location>
</feature>
<dbReference type="PROSITE" id="PS00028">
    <property type="entry name" value="ZINC_FINGER_C2H2_1"/>
    <property type="match status" value="11"/>
</dbReference>
<feature type="domain" description="C2H2-type" evidence="10">
    <location>
        <begin position="519"/>
        <end position="547"/>
    </location>
</feature>
<dbReference type="Proteomes" id="UP000479190">
    <property type="component" value="Unassembled WGS sequence"/>
</dbReference>
<evidence type="ECO:0000256" key="8">
    <source>
        <dbReference type="PROSITE-ProRule" id="PRU00042"/>
    </source>
</evidence>
<feature type="domain" description="C2H2-type" evidence="10">
    <location>
        <begin position="379"/>
        <end position="407"/>
    </location>
</feature>
<evidence type="ECO:0000259" key="10">
    <source>
        <dbReference type="PROSITE" id="PS50157"/>
    </source>
</evidence>
<dbReference type="GO" id="GO:0001227">
    <property type="term" value="F:DNA-binding transcription repressor activity, RNA polymerase II-specific"/>
    <property type="evidence" value="ECO:0007669"/>
    <property type="project" value="TreeGrafter"/>
</dbReference>
<feature type="domain" description="C2H2-type" evidence="10">
    <location>
        <begin position="407"/>
        <end position="430"/>
    </location>
</feature>
<dbReference type="PANTHER" id="PTHR24399:SF23">
    <property type="entry name" value="C2H2-TYPE DOMAIN-CONTAINING PROTEIN"/>
    <property type="match status" value="1"/>
</dbReference>
<comment type="subcellular location">
    <subcellularLocation>
        <location evidence="1">Nucleus</location>
    </subcellularLocation>
</comment>
<reference evidence="11 12" key="1">
    <citation type="submission" date="2020-02" db="EMBL/GenBank/DDBJ databases">
        <authorList>
            <person name="Ferguson B K."/>
        </authorList>
    </citation>
    <scope>NUCLEOTIDE SEQUENCE [LARGE SCALE GENOMIC DNA]</scope>
</reference>
<keyword evidence="8" id="KW-0863">Zinc-finger</keyword>
<feature type="domain" description="C2H2-type" evidence="10">
    <location>
        <begin position="575"/>
        <end position="603"/>
    </location>
</feature>
<evidence type="ECO:0000313" key="12">
    <source>
        <dbReference type="Proteomes" id="UP000479190"/>
    </source>
</evidence>
<keyword evidence="12" id="KW-1185">Reference proteome</keyword>
<feature type="region of interest" description="Disordered" evidence="9">
    <location>
        <begin position="737"/>
        <end position="760"/>
    </location>
</feature>
<evidence type="ECO:0000256" key="6">
    <source>
        <dbReference type="ARBA" id="ARBA00023163"/>
    </source>
</evidence>
<evidence type="ECO:0000256" key="7">
    <source>
        <dbReference type="ARBA" id="ARBA00023242"/>
    </source>
</evidence>
<keyword evidence="4" id="KW-0862">Zinc</keyword>
<feature type="region of interest" description="Disordered" evidence="9">
    <location>
        <begin position="129"/>
        <end position="158"/>
    </location>
</feature>
<feature type="domain" description="C2H2-type" evidence="10">
    <location>
        <begin position="491"/>
        <end position="519"/>
    </location>
</feature>
<keyword evidence="7" id="KW-0539">Nucleus</keyword>
<evidence type="ECO:0000313" key="11">
    <source>
        <dbReference type="EMBL" id="CAB0039581.1"/>
    </source>
</evidence>
<gene>
    <name evidence="11" type="ORF">TBRA_LOCUS11320</name>
</gene>
<feature type="domain" description="C2H2-type" evidence="10">
    <location>
        <begin position="351"/>
        <end position="374"/>
    </location>
</feature>
<dbReference type="EMBL" id="CADCXV010000971">
    <property type="protein sequence ID" value="CAB0039581.1"/>
    <property type="molecule type" value="Genomic_DNA"/>
</dbReference>
<dbReference type="GO" id="GO:0000978">
    <property type="term" value="F:RNA polymerase II cis-regulatory region sequence-specific DNA binding"/>
    <property type="evidence" value="ECO:0007669"/>
    <property type="project" value="TreeGrafter"/>
</dbReference>